<dbReference type="Pfam" id="PF04193">
    <property type="entry name" value="PQ-loop"/>
    <property type="match status" value="1"/>
</dbReference>
<evidence type="ECO:0000256" key="2">
    <source>
        <dbReference type="ARBA" id="ARBA00022448"/>
    </source>
</evidence>
<evidence type="ECO:0000256" key="6">
    <source>
        <dbReference type="ARBA" id="ARBA00023136"/>
    </source>
</evidence>
<organism evidence="8 9">
    <name type="scientific">Aureococcus anophagefferens</name>
    <name type="common">Harmful bloom alga</name>
    <dbReference type="NCBI Taxonomy" id="44056"/>
    <lineage>
        <taxon>Eukaryota</taxon>
        <taxon>Sar</taxon>
        <taxon>Stramenopiles</taxon>
        <taxon>Ochrophyta</taxon>
        <taxon>Pelagophyceae</taxon>
        <taxon>Pelagomonadales</taxon>
        <taxon>Pelagomonadaceae</taxon>
        <taxon>Aureococcus</taxon>
    </lineage>
</organism>
<evidence type="ECO:0000256" key="5">
    <source>
        <dbReference type="ARBA" id="ARBA00022989"/>
    </source>
</evidence>
<comment type="subcellular location">
    <subcellularLocation>
        <location evidence="1">Membrane</location>
        <topology evidence="1">Multi-pass membrane protein</topology>
    </subcellularLocation>
</comment>
<proteinExistence type="inferred from homology"/>
<evidence type="ECO:0000256" key="7">
    <source>
        <dbReference type="ARBA" id="ARBA00038475"/>
    </source>
</evidence>
<evidence type="ECO:0000313" key="8">
    <source>
        <dbReference type="EMBL" id="KAK7235624.1"/>
    </source>
</evidence>
<dbReference type="InterPro" id="IPR016817">
    <property type="entry name" value="MannP-dilichol_defect-1"/>
</dbReference>
<evidence type="ECO:0000256" key="4">
    <source>
        <dbReference type="ARBA" id="ARBA00022737"/>
    </source>
</evidence>
<evidence type="ECO:0000256" key="3">
    <source>
        <dbReference type="ARBA" id="ARBA00022692"/>
    </source>
</evidence>
<name>A0ABR1FQE1_AURAN</name>
<evidence type="ECO:0000313" key="9">
    <source>
        <dbReference type="Proteomes" id="UP001363151"/>
    </source>
</evidence>
<protein>
    <submittedName>
        <fullName evidence="8">Mannose-P-dolichol utilization protein</fullName>
    </submittedName>
</protein>
<keyword evidence="4" id="KW-0677">Repeat</keyword>
<comment type="caution">
    <text evidence="8">The sequence shown here is derived from an EMBL/GenBank/DDBJ whole genome shotgun (WGS) entry which is preliminary data.</text>
</comment>
<keyword evidence="5" id="KW-1133">Transmembrane helix</keyword>
<dbReference type="EMBL" id="JBBJCI010000291">
    <property type="protein sequence ID" value="KAK7235624.1"/>
    <property type="molecule type" value="Genomic_DNA"/>
</dbReference>
<dbReference type="InterPro" id="IPR006603">
    <property type="entry name" value="PQ-loop_rpt"/>
</dbReference>
<comment type="similarity">
    <text evidence="7">Belongs to the MPDU1 (TC 2.A.43.3) family.</text>
</comment>
<gene>
    <name evidence="8" type="ORF">SO694_00066028</name>
</gene>
<evidence type="ECO:0000256" key="1">
    <source>
        <dbReference type="ARBA" id="ARBA00004141"/>
    </source>
</evidence>
<dbReference type="Proteomes" id="UP001363151">
    <property type="component" value="Unassembled WGS sequence"/>
</dbReference>
<dbReference type="PANTHER" id="PTHR12226:SF2">
    <property type="entry name" value="MANNOSE-P-DOLICHOL UTILIZATION DEFECT 1 PROTEIN"/>
    <property type="match status" value="1"/>
</dbReference>
<sequence length="161" mass="16934">MVEGMHQLFVELDPVGCVKKVDYYLPCALEIVSKVASYGIIAGSAMLKLPQIAAILASRSAAGLSTLSFELDALVFVASVAYSSKLGYAFSTYGEQGHTGQLSGATVKLNALGAFVRFLTTALETADPVLLFGFGASTALNVAPRPAPRLPREDRGVVGRH</sequence>
<keyword evidence="9" id="KW-1185">Reference proteome</keyword>
<keyword evidence="3" id="KW-0812">Transmembrane</keyword>
<accession>A0ABR1FQE1</accession>
<dbReference type="PANTHER" id="PTHR12226">
    <property type="entry name" value="MANNOSE-P-DOLICHOL UTILIZATION DEFECT 1 LEC35 -RELATED"/>
    <property type="match status" value="1"/>
</dbReference>
<keyword evidence="6" id="KW-0472">Membrane</keyword>
<keyword evidence="2" id="KW-0813">Transport</keyword>
<reference evidence="8 9" key="1">
    <citation type="submission" date="2024-03" db="EMBL/GenBank/DDBJ databases">
        <title>Aureococcus anophagefferens CCMP1851 and Kratosvirus quantuckense: Draft genome of a second virus-susceptible host strain in the model system.</title>
        <authorList>
            <person name="Chase E."/>
            <person name="Truchon A.R."/>
            <person name="Schepens W."/>
            <person name="Wilhelm S.W."/>
        </authorList>
    </citation>
    <scope>NUCLEOTIDE SEQUENCE [LARGE SCALE GENOMIC DNA]</scope>
    <source>
        <strain evidence="8 9">CCMP1851</strain>
    </source>
</reference>